<dbReference type="SUPFAM" id="SSF52540">
    <property type="entry name" value="P-loop containing nucleoside triphosphate hydrolases"/>
    <property type="match status" value="1"/>
</dbReference>
<proteinExistence type="predicted"/>
<protein>
    <recommendedName>
        <fullName evidence="1">ATPase AAA-type core domain-containing protein</fullName>
    </recommendedName>
</protein>
<accession>K2J5I7</accession>
<dbReference type="PANTHER" id="PTHR40396">
    <property type="entry name" value="ATPASE-LIKE PROTEIN"/>
    <property type="match status" value="1"/>
</dbReference>
<comment type="caution">
    <text evidence="2">The sequence shown here is derived from an EMBL/GenBank/DDBJ whole genome shotgun (WGS) entry which is preliminary data.</text>
</comment>
<dbReference type="eggNOG" id="COG1106">
    <property type="taxonomic scope" value="Bacteria"/>
</dbReference>
<dbReference type="GO" id="GO:0005524">
    <property type="term" value="F:ATP binding"/>
    <property type="evidence" value="ECO:0007669"/>
    <property type="project" value="InterPro"/>
</dbReference>
<dbReference type="Pfam" id="PF13304">
    <property type="entry name" value="AAA_21"/>
    <property type="match status" value="1"/>
</dbReference>
<gene>
    <name evidence="2" type="ORF">P24_02106</name>
</gene>
<name>K2J5I7_9PROT</name>
<dbReference type="PANTHER" id="PTHR40396:SF1">
    <property type="entry name" value="ATPASE AAA-TYPE CORE DOMAIN-CONTAINING PROTEIN"/>
    <property type="match status" value="1"/>
</dbReference>
<feature type="domain" description="ATPase AAA-type core" evidence="1">
    <location>
        <begin position="47"/>
        <end position="354"/>
    </location>
</feature>
<evidence type="ECO:0000313" key="2">
    <source>
        <dbReference type="EMBL" id="EKE78316.1"/>
    </source>
</evidence>
<keyword evidence="3" id="KW-1185">Reference proteome</keyword>
<dbReference type="GO" id="GO:0016887">
    <property type="term" value="F:ATP hydrolysis activity"/>
    <property type="evidence" value="ECO:0007669"/>
    <property type="project" value="InterPro"/>
</dbReference>
<dbReference type="EMBL" id="AMRL01000002">
    <property type="protein sequence ID" value="EKE78316.1"/>
    <property type="molecule type" value="Genomic_DNA"/>
</dbReference>
<evidence type="ECO:0000259" key="1">
    <source>
        <dbReference type="Pfam" id="PF13304"/>
    </source>
</evidence>
<sequence length="406" mass="45863">MQFSVSNFLAIKNSQSVSLVASDLSDAKAGLLDYPGREDVKILPSIMIYGANASGKTAIINSINFMKYMVISSYNKKKADEEIGREVFALCNDCLILPSKFSIDFILNKNRYHFSFAVSDKEVIFEELYDYPKNRKRKLYHRSEGKFSFGRNLKGKNKTISEITRKNSLYISAAAQAGHGLLSEIARFFEGIRTVSAVSVRAFDSDELDPRIIEFLKEIGTGVVGYMRVPAEFPEEVKSLEKVIYDAVTKLSTNEVEIKANLLPSNEIRLAHLHESGEEVFFDLVKESSGTRRLLVLLGRIYSVLDKGGVLIIDELDASLHTQIVESIVNLFSNNTINKNNSQLIATTHDTNILKSKFFRRDQLWFVQKAYDGSAHIYPLTDFRTRKGDNLERGYLQGRYGAVPYI</sequence>
<dbReference type="Gene3D" id="3.40.50.300">
    <property type="entry name" value="P-loop containing nucleotide triphosphate hydrolases"/>
    <property type="match status" value="1"/>
</dbReference>
<dbReference type="STRING" id="1207063.P24_02106"/>
<dbReference type="Proteomes" id="UP000006746">
    <property type="component" value="Unassembled WGS sequence"/>
</dbReference>
<organism evidence="2 3">
    <name type="scientific">Oceanibaculum indicum P24</name>
    <dbReference type="NCBI Taxonomy" id="1207063"/>
    <lineage>
        <taxon>Bacteria</taxon>
        <taxon>Pseudomonadati</taxon>
        <taxon>Pseudomonadota</taxon>
        <taxon>Alphaproteobacteria</taxon>
        <taxon>Rhodospirillales</taxon>
        <taxon>Oceanibaculaceae</taxon>
        <taxon>Oceanibaculum</taxon>
    </lineage>
</organism>
<reference evidence="2 3" key="1">
    <citation type="journal article" date="2012" name="J. Bacteriol.">
        <title>Genome Sequence of Oceanibaculum indicum Type Strain P24.</title>
        <authorList>
            <person name="Lai Q."/>
            <person name="Shao Z."/>
        </authorList>
    </citation>
    <scope>NUCLEOTIDE SEQUENCE [LARGE SCALE GENOMIC DNA]</scope>
    <source>
        <strain evidence="2 3">P24</strain>
    </source>
</reference>
<dbReference type="InterPro" id="IPR003959">
    <property type="entry name" value="ATPase_AAA_core"/>
</dbReference>
<evidence type="ECO:0000313" key="3">
    <source>
        <dbReference type="Proteomes" id="UP000006746"/>
    </source>
</evidence>
<dbReference type="InterPro" id="IPR027417">
    <property type="entry name" value="P-loop_NTPase"/>
</dbReference>
<dbReference type="AlphaFoldDB" id="K2J5I7"/>